<organism evidence="1 2">
    <name type="scientific">Mucuna pruriens</name>
    <name type="common">Velvet bean</name>
    <name type="synonym">Dolichos pruriens</name>
    <dbReference type="NCBI Taxonomy" id="157652"/>
    <lineage>
        <taxon>Eukaryota</taxon>
        <taxon>Viridiplantae</taxon>
        <taxon>Streptophyta</taxon>
        <taxon>Embryophyta</taxon>
        <taxon>Tracheophyta</taxon>
        <taxon>Spermatophyta</taxon>
        <taxon>Magnoliopsida</taxon>
        <taxon>eudicotyledons</taxon>
        <taxon>Gunneridae</taxon>
        <taxon>Pentapetalae</taxon>
        <taxon>rosids</taxon>
        <taxon>fabids</taxon>
        <taxon>Fabales</taxon>
        <taxon>Fabaceae</taxon>
        <taxon>Papilionoideae</taxon>
        <taxon>50 kb inversion clade</taxon>
        <taxon>NPAAA clade</taxon>
        <taxon>indigoferoid/millettioid clade</taxon>
        <taxon>Phaseoleae</taxon>
        <taxon>Mucuna</taxon>
    </lineage>
</organism>
<proteinExistence type="predicted"/>
<gene>
    <name evidence="1" type="primary">K02A2.6</name>
    <name evidence="1" type="ORF">CR513_50234</name>
</gene>
<protein>
    <recommendedName>
        <fullName evidence="3">Retrovirus-related Pol polyprotein from transposon 17.6</fullName>
    </recommendedName>
</protein>
<dbReference type="EMBL" id="QJKJ01011682">
    <property type="protein sequence ID" value="RDX70506.1"/>
    <property type="molecule type" value="Genomic_DNA"/>
</dbReference>
<evidence type="ECO:0000313" key="2">
    <source>
        <dbReference type="Proteomes" id="UP000257109"/>
    </source>
</evidence>
<dbReference type="PANTHER" id="PTHR37984">
    <property type="entry name" value="PROTEIN CBG26694"/>
    <property type="match status" value="1"/>
</dbReference>
<comment type="caution">
    <text evidence="1">The sequence shown here is derived from an EMBL/GenBank/DDBJ whole genome shotgun (WGS) entry which is preliminary data.</text>
</comment>
<dbReference type="InterPro" id="IPR050951">
    <property type="entry name" value="Retrovirus_Pol_polyprotein"/>
</dbReference>
<evidence type="ECO:0000313" key="1">
    <source>
        <dbReference type="EMBL" id="RDX70506.1"/>
    </source>
</evidence>
<accession>A0A371EWY1</accession>
<dbReference type="OrthoDB" id="115595at2759"/>
<dbReference type="Gene3D" id="3.30.70.270">
    <property type="match status" value="2"/>
</dbReference>
<dbReference type="AlphaFoldDB" id="A0A371EWY1"/>
<keyword evidence="2" id="KW-1185">Reference proteome</keyword>
<dbReference type="PANTHER" id="PTHR37984:SF5">
    <property type="entry name" value="PROTEIN NYNRIN-LIKE"/>
    <property type="match status" value="1"/>
</dbReference>
<dbReference type="InterPro" id="IPR043502">
    <property type="entry name" value="DNA/RNA_pol_sf"/>
</dbReference>
<dbReference type="SUPFAM" id="SSF56672">
    <property type="entry name" value="DNA/RNA polymerases"/>
    <property type="match status" value="1"/>
</dbReference>
<reference evidence="1" key="1">
    <citation type="submission" date="2018-05" db="EMBL/GenBank/DDBJ databases">
        <title>Draft genome of Mucuna pruriens seed.</title>
        <authorList>
            <person name="Nnadi N.E."/>
            <person name="Vos R."/>
            <person name="Hasami M.H."/>
            <person name="Devisetty U.K."/>
            <person name="Aguiy J.C."/>
        </authorList>
    </citation>
    <scope>NUCLEOTIDE SEQUENCE [LARGE SCALE GENOMIC DNA]</scope>
    <source>
        <strain evidence="1">JCA_2017</strain>
    </source>
</reference>
<evidence type="ECO:0008006" key="3">
    <source>
        <dbReference type="Google" id="ProtNLM"/>
    </source>
</evidence>
<dbReference type="InterPro" id="IPR043128">
    <property type="entry name" value="Rev_trsase/Diguanyl_cyclase"/>
</dbReference>
<name>A0A371EWY1_MUCPR</name>
<sequence>MIAKSRTPYQHVEDLRKLFERLRKYKLRLNPAMCTFRVKIRKLLGFIVNERGIEMDLDKVKVIRNMPPPRTETEVRVFLGRVNYIASQKAIKGSTLVEQLAHHPLGDYQPLLHEFLDEHIMLVDEIGLMAELDEWKL</sequence>
<dbReference type="Proteomes" id="UP000257109">
    <property type="component" value="Unassembled WGS sequence"/>
</dbReference>
<feature type="non-terminal residue" evidence="1">
    <location>
        <position position="1"/>
    </location>
</feature>